<evidence type="ECO:0000256" key="1">
    <source>
        <dbReference type="ARBA" id="ARBA00022443"/>
    </source>
</evidence>
<proteinExistence type="predicted"/>
<dbReference type="Gene3D" id="2.30.30.40">
    <property type="entry name" value="SH3 Domains"/>
    <property type="match status" value="1"/>
</dbReference>
<reference evidence="6" key="2">
    <citation type="submission" date="2025-08" db="UniProtKB">
        <authorList>
            <consortium name="Ensembl"/>
        </authorList>
    </citation>
    <scope>IDENTIFICATION</scope>
    <source>
        <strain evidence="6">Thoroughbred</strain>
    </source>
</reference>
<dbReference type="Proteomes" id="UP000002281">
    <property type="component" value="Chromosome 10"/>
</dbReference>
<evidence type="ECO:0000313" key="6">
    <source>
        <dbReference type="Ensembl" id="ENSECAP00000049876.2"/>
    </source>
</evidence>
<organism evidence="6 7">
    <name type="scientific">Equus caballus</name>
    <name type="common">Horse</name>
    <dbReference type="NCBI Taxonomy" id="9796"/>
    <lineage>
        <taxon>Eukaryota</taxon>
        <taxon>Metazoa</taxon>
        <taxon>Chordata</taxon>
        <taxon>Craniata</taxon>
        <taxon>Vertebrata</taxon>
        <taxon>Euteleostomi</taxon>
        <taxon>Mammalia</taxon>
        <taxon>Eutheria</taxon>
        <taxon>Laurasiatheria</taxon>
        <taxon>Perissodactyla</taxon>
        <taxon>Equidae</taxon>
        <taxon>Equus</taxon>
    </lineage>
</organism>
<protein>
    <submittedName>
        <fullName evidence="6">Rho GTPase activating protein 33</fullName>
    </submittedName>
</protein>
<dbReference type="InterPro" id="IPR036028">
    <property type="entry name" value="SH3-like_dom_sf"/>
</dbReference>
<evidence type="ECO:0000259" key="5">
    <source>
        <dbReference type="PROSITE" id="PS50002"/>
    </source>
</evidence>
<reference evidence="6" key="3">
    <citation type="submission" date="2025-09" db="UniProtKB">
        <authorList>
            <consortium name="Ensembl"/>
        </authorList>
    </citation>
    <scope>IDENTIFICATION</scope>
    <source>
        <strain evidence="6">Thoroughbred</strain>
    </source>
</reference>
<dbReference type="SUPFAM" id="SSF48350">
    <property type="entry name" value="GTPase activation domain, GAP"/>
    <property type="match status" value="1"/>
</dbReference>
<dbReference type="ExpressionAtlas" id="A0A5F5PNN7">
    <property type="expression patterns" value="baseline"/>
</dbReference>
<evidence type="ECO:0000313" key="7">
    <source>
        <dbReference type="Proteomes" id="UP000002281"/>
    </source>
</evidence>
<feature type="domain" description="SH3" evidence="5">
    <location>
        <begin position="50"/>
        <end position="112"/>
    </location>
</feature>
<dbReference type="FunFam" id="2.30.30.40:FF:000030">
    <property type="entry name" value="rho GTPase-activating protein 32 isoform X2"/>
    <property type="match status" value="1"/>
</dbReference>
<keyword evidence="1 3" id="KW-0728">SH3 domain</keyword>
<dbReference type="Gene3D" id="1.10.555.10">
    <property type="entry name" value="Rho GTPase activation protein"/>
    <property type="match status" value="1"/>
</dbReference>
<dbReference type="SUPFAM" id="SSF50044">
    <property type="entry name" value="SH3-domain"/>
    <property type="match status" value="1"/>
</dbReference>
<name>A0A5F5PNN7_HORSE</name>
<sequence>MLVPLLLQYLETLSGLVDSNLNCGPVLTWMELDNHGRRLLLSEEASLNIPAVAAAHVVKRYTAQAPDELSFEVGDIVSVIDMPPTEDRSWWRGKRGFQVGFFPSECVELFTERPGPGLKGDADGPPCGVPAPQGISSLTSAVPRPRGKLAGLLRTFMRSRPSRQRLRQRGILRQRVFGCDLGEHLSNSGQDVPQVLRCCSEFIEAHGVVDGIYRLSGVSSNIQRLRTSTACPPSASSTSASCRTPCSRTSSTGSSAKPCRCLGRRSAWCASTTSSSSCPRHTTGKPGAQGRTGVGS</sequence>
<dbReference type="PANTHER" id="PTHR15729">
    <property type="entry name" value="CDC42 GTPASE-ACTIVATING PROTEIN"/>
    <property type="match status" value="1"/>
</dbReference>
<dbReference type="PANTHER" id="PTHR15729:SF11">
    <property type="entry name" value="RHO GTPASE-ACTIVATING PROTEIN 33"/>
    <property type="match status" value="1"/>
</dbReference>
<reference evidence="6 7" key="1">
    <citation type="journal article" date="2009" name="Science">
        <title>Genome sequence, comparative analysis, and population genetics of the domestic horse.</title>
        <authorList>
            <consortium name="Broad Institute Genome Sequencing Platform"/>
            <consortium name="Broad Institute Whole Genome Assembly Team"/>
            <person name="Wade C.M."/>
            <person name="Giulotto E."/>
            <person name="Sigurdsson S."/>
            <person name="Zoli M."/>
            <person name="Gnerre S."/>
            <person name="Imsland F."/>
            <person name="Lear T.L."/>
            <person name="Adelson D.L."/>
            <person name="Bailey E."/>
            <person name="Bellone R.R."/>
            <person name="Bloecker H."/>
            <person name="Distl O."/>
            <person name="Edgar R.C."/>
            <person name="Garber M."/>
            <person name="Leeb T."/>
            <person name="Mauceli E."/>
            <person name="MacLeod J.N."/>
            <person name="Penedo M.C.T."/>
            <person name="Raison J.M."/>
            <person name="Sharpe T."/>
            <person name="Vogel J."/>
            <person name="Andersson L."/>
            <person name="Antczak D.F."/>
            <person name="Biagi T."/>
            <person name="Binns M.M."/>
            <person name="Chowdhary B.P."/>
            <person name="Coleman S.J."/>
            <person name="Della Valle G."/>
            <person name="Fryc S."/>
            <person name="Guerin G."/>
            <person name="Hasegawa T."/>
            <person name="Hill E.W."/>
            <person name="Jurka J."/>
            <person name="Kiialainen A."/>
            <person name="Lindgren G."/>
            <person name="Liu J."/>
            <person name="Magnani E."/>
            <person name="Mickelson J.R."/>
            <person name="Murray J."/>
            <person name="Nergadze S.G."/>
            <person name="Onofrio R."/>
            <person name="Pedroni S."/>
            <person name="Piras M.F."/>
            <person name="Raudsepp T."/>
            <person name="Rocchi M."/>
            <person name="Roeed K.H."/>
            <person name="Ryder O.A."/>
            <person name="Searle S."/>
            <person name="Skow L."/>
            <person name="Swinburne J.E."/>
            <person name="Syvaenen A.C."/>
            <person name="Tozaki T."/>
            <person name="Valberg S.J."/>
            <person name="Vaudin M."/>
            <person name="White J.R."/>
            <person name="Zody M.C."/>
            <person name="Lander E.S."/>
            <person name="Lindblad-Toh K."/>
        </authorList>
    </citation>
    <scope>NUCLEOTIDE SEQUENCE [LARGE SCALE GENOMIC DNA]</scope>
    <source>
        <strain evidence="6 7">Thoroughbred</strain>
    </source>
</reference>
<evidence type="ECO:0000256" key="4">
    <source>
        <dbReference type="SAM" id="MobiDB-lite"/>
    </source>
</evidence>
<dbReference type="GeneTree" id="ENSGT00940000155110"/>
<dbReference type="AlphaFoldDB" id="A0A5F5PNN7"/>
<feature type="compositionally biased region" description="Low complexity" evidence="4">
    <location>
        <begin position="228"/>
        <end position="255"/>
    </location>
</feature>
<accession>A0A5F5PNN7</accession>
<dbReference type="Bgee" id="ENSECAG00000017019">
    <property type="expression patterns" value="Expressed in prefrontal cortex and 20 other cell types or tissues"/>
</dbReference>
<gene>
    <name evidence="6" type="primary">ARHGAP33</name>
</gene>
<keyword evidence="7" id="KW-1185">Reference proteome</keyword>
<dbReference type="PROSITE" id="PS50002">
    <property type="entry name" value="SH3"/>
    <property type="match status" value="1"/>
</dbReference>
<dbReference type="InterPro" id="IPR008936">
    <property type="entry name" value="Rho_GTPase_activation_prot"/>
</dbReference>
<dbReference type="InterPro" id="IPR051576">
    <property type="entry name" value="PX-Rho_GAP"/>
</dbReference>
<evidence type="ECO:0000256" key="2">
    <source>
        <dbReference type="ARBA" id="ARBA00022468"/>
    </source>
</evidence>
<dbReference type="GO" id="GO:0005096">
    <property type="term" value="F:GTPase activator activity"/>
    <property type="evidence" value="ECO:0007669"/>
    <property type="project" value="UniProtKB-KW"/>
</dbReference>
<evidence type="ECO:0000256" key="3">
    <source>
        <dbReference type="PROSITE-ProRule" id="PRU00192"/>
    </source>
</evidence>
<keyword evidence="2" id="KW-0343">GTPase activation</keyword>
<dbReference type="InterPro" id="IPR001452">
    <property type="entry name" value="SH3_domain"/>
</dbReference>
<dbReference type="Pfam" id="PF07653">
    <property type="entry name" value="SH3_2"/>
    <property type="match status" value="1"/>
</dbReference>
<feature type="region of interest" description="Disordered" evidence="4">
    <location>
        <begin position="228"/>
        <end position="258"/>
    </location>
</feature>
<dbReference type="Ensembl" id="ENSECAT00000067520.2">
    <property type="protein sequence ID" value="ENSECAP00000049876.2"/>
    <property type="gene ID" value="ENSECAG00000017019.4"/>
</dbReference>
<dbReference type="CDD" id="cd11835">
    <property type="entry name" value="SH3_ARHGAP32_33"/>
    <property type="match status" value="1"/>
</dbReference>
<dbReference type="PRINTS" id="PR00452">
    <property type="entry name" value="SH3DOMAIN"/>
</dbReference>
<dbReference type="SMART" id="SM00326">
    <property type="entry name" value="SH3"/>
    <property type="match status" value="1"/>
</dbReference>
<feature type="region of interest" description="Disordered" evidence="4">
    <location>
        <begin position="271"/>
        <end position="296"/>
    </location>
</feature>